<evidence type="ECO:0000313" key="1">
    <source>
        <dbReference type="EMBL" id="AKV70607.1"/>
    </source>
</evidence>
<keyword evidence="2" id="KW-1185">Reference proteome</keyword>
<dbReference type="Gene3D" id="3.30.2310.20">
    <property type="entry name" value="RelE-like"/>
    <property type="match status" value="1"/>
</dbReference>
<dbReference type="EMBL" id="CP011339">
    <property type="protein sequence ID" value="AKV70607.1"/>
    <property type="molecule type" value="Genomic_DNA"/>
</dbReference>
<gene>
    <name evidence="1" type="ORF">VL20_5806</name>
</gene>
<organism evidence="1 2">
    <name type="scientific">Microcystis panniformis FACHB-1757</name>
    <dbReference type="NCBI Taxonomy" id="1638788"/>
    <lineage>
        <taxon>Bacteria</taxon>
        <taxon>Bacillati</taxon>
        <taxon>Cyanobacteriota</taxon>
        <taxon>Cyanophyceae</taxon>
        <taxon>Oscillatoriophycideae</taxon>
        <taxon>Chroococcales</taxon>
        <taxon>Microcystaceae</taxon>
        <taxon>Microcystis</taxon>
    </lineage>
</organism>
<protein>
    <recommendedName>
        <fullName evidence="3">RelE/StbE replicon stabilization toxin</fullName>
    </recommendedName>
</protein>
<reference evidence="1 2" key="1">
    <citation type="journal article" date="2016" name="Stand. Genomic Sci.">
        <title>Complete genome sequence and genomic characterization of Microcystis panniformis FACHB 1757 by third-generation sequencing.</title>
        <authorList>
            <person name="Zhang J.Y."/>
            <person name="Guan R."/>
            <person name="Zhang H.J."/>
            <person name="Li H."/>
            <person name="Xiao P."/>
            <person name="Yu G.L."/>
            <person name="Du L."/>
            <person name="Cao D.M."/>
            <person name="Zhu B.C."/>
            <person name="Li R.H."/>
            <person name="Lu Z.H."/>
        </authorList>
    </citation>
    <scope>NUCLEOTIDE SEQUENCE [LARGE SCALE GENOMIC DNA]</scope>
    <source>
        <strain evidence="1 2">FACHB-1757</strain>
    </source>
</reference>
<dbReference type="AlphaFoldDB" id="A0A0K1S916"/>
<evidence type="ECO:0008006" key="3">
    <source>
        <dbReference type="Google" id="ProtNLM"/>
    </source>
</evidence>
<dbReference type="Proteomes" id="UP000068167">
    <property type="component" value="Chromosome"/>
</dbReference>
<dbReference type="SUPFAM" id="SSF143011">
    <property type="entry name" value="RelE-like"/>
    <property type="match status" value="1"/>
</dbReference>
<dbReference type="InterPro" id="IPR035093">
    <property type="entry name" value="RelE/ParE_toxin_dom_sf"/>
</dbReference>
<dbReference type="PATRIC" id="fig|1638788.3.peg.5846"/>
<sequence>MPKNDQIRLLEALDTLISDSTKLDIKPLYGRDELRLRVGKYRVLFFEDRDNNL</sequence>
<evidence type="ECO:0000313" key="2">
    <source>
        <dbReference type="Proteomes" id="UP000068167"/>
    </source>
</evidence>
<proteinExistence type="predicted"/>
<accession>A0A0K1S916</accession>
<dbReference type="KEGG" id="mpk:VL20_5806"/>
<name>A0A0K1S916_9CHRO</name>